<evidence type="ECO:0000313" key="2">
    <source>
        <dbReference type="EMBL" id="EZG59071.1"/>
    </source>
</evidence>
<organism evidence="2 3">
    <name type="scientific">Gregarina niphandrodes</name>
    <name type="common">Septate eugregarine</name>
    <dbReference type="NCBI Taxonomy" id="110365"/>
    <lineage>
        <taxon>Eukaryota</taxon>
        <taxon>Sar</taxon>
        <taxon>Alveolata</taxon>
        <taxon>Apicomplexa</taxon>
        <taxon>Conoidasida</taxon>
        <taxon>Gregarinasina</taxon>
        <taxon>Eugregarinorida</taxon>
        <taxon>Gregarinidae</taxon>
        <taxon>Gregarina</taxon>
    </lineage>
</organism>
<keyword evidence="3" id="KW-1185">Reference proteome</keyword>
<gene>
    <name evidence="2" type="ORF">GNI_093040</name>
</gene>
<protein>
    <submittedName>
        <fullName evidence="2">Transmembrane protein</fullName>
    </submittedName>
</protein>
<name>A0A023B5A8_GRENI</name>
<comment type="caution">
    <text evidence="2">The sequence shown here is derived from an EMBL/GenBank/DDBJ whole genome shotgun (WGS) entry which is preliminary data.</text>
</comment>
<evidence type="ECO:0000256" key="1">
    <source>
        <dbReference type="SAM" id="Phobius"/>
    </source>
</evidence>
<keyword evidence="1" id="KW-0472">Membrane</keyword>
<dbReference type="Proteomes" id="UP000019763">
    <property type="component" value="Unassembled WGS sequence"/>
</dbReference>
<reference evidence="2" key="1">
    <citation type="submission" date="2013-12" db="EMBL/GenBank/DDBJ databases">
        <authorList>
            <person name="Omoto C.K."/>
            <person name="Sibley D."/>
            <person name="Venepally P."/>
            <person name="Hadjithomas M."/>
            <person name="Karamycheva S."/>
            <person name="Brunk B."/>
            <person name="Roos D."/>
            <person name="Caler E."/>
            <person name="Lorenzi H."/>
        </authorList>
    </citation>
    <scope>NUCLEOTIDE SEQUENCE</scope>
</reference>
<feature type="transmembrane region" description="Helical" evidence="1">
    <location>
        <begin position="20"/>
        <end position="38"/>
    </location>
</feature>
<dbReference type="VEuPathDB" id="CryptoDB:GNI_093040"/>
<dbReference type="GeneID" id="22913325"/>
<dbReference type="RefSeq" id="XP_011130910.1">
    <property type="nucleotide sequence ID" value="XM_011132608.1"/>
</dbReference>
<evidence type="ECO:0000313" key="3">
    <source>
        <dbReference type="Proteomes" id="UP000019763"/>
    </source>
</evidence>
<keyword evidence="1" id="KW-1133">Transmembrane helix</keyword>
<sequence length="246" mass="27195">MGELLDGNKKRRNERLMVRLLSMVWLITPLFLKFVVFANSVSGAHIDPYYTLRTSLLDCPQDISAHPESYVCNTSLVIDPQDLLRSAALCATVMRDMGMGEYPLCTVEVSIQTPFSGIDLAIEERSEKGLMMDLQHGLVGYTVTTLLLGGISGPWEYAPHIVPVTLRTLDSNGKILNEKTQWAKSSGNIDEGVVLILQEPLPVLSNAVKVLVAIPPRPIRKNPNLTNGWFRAYATKSFVMADISAH</sequence>
<accession>A0A023B5A8</accession>
<keyword evidence="1 2" id="KW-0812">Transmembrane</keyword>
<dbReference type="EMBL" id="AFNH02000696">
    <property type="protein sequence ID" value="EZG59071.1"/>
    <property type="molecule type" value="Genomic_DNA"/>
</dbReference>
<dbReference type="AlphaFoldDB" id="A0A023B5A8"/>
<proteinExistence type="predicted"/>